<sequence length="139" mass="16131">MSCPENYSPRARKATRKGAKYCCVVDCHNSFYNVEGRDPPVKFYRFPGKWYERERRRAWTEAVRRVNPDGTPWQPKENSRICSVHFVGNRKSDILHHPAYVPTIFPPVYHKQACKARQTEGKCLQQKTTAPPHQAGLCL</sequence>
<keyword evidence="2" id="KW-1185">Reference proteome</keyword>
<comment type="caution">
    <text evidence="1">The sequence shown here is derived from an EMBL/GenBank/DDBJ whole genome shotgun (WGS) entry which is preliminary data.</text>
</comment>
<evidence type="ECO:0000313" key="1">
    <source>
        <dbReference type="EMBL" id="KAH6942718.1"/>
    </source>
</evidence>
<dbReference type="EMBL" id="CM023490">
    <property type="protein sequence ID" value="KAH6942718.1"/>
    <property type="molecule type" value="Genomic_DNA"/>
</dbReference>
<name>A0ACB7T6M6_HYAAI</name>
<proteinExistence type="predicted"/>
<reference evidence="1" key="1">
    <citation type="submission" date="2020-05" db="EMBL/GenBank/DDBJ databases">
        <title>Large-scale comparative analyses of tick genomes elucidate their genetic diversity and vector capacities.</title>
        <authorList>
            <person name="Jia N."/>
            <person name="Wang J."/>
            <person name="Shi W."/>
            <person name="Du L."/>
            <person name="Sun Y."/>
            <person name="Zhan W."/>
            <person name="Jiang J."/>
            <person name="Wang Q."/>
            <person name="Zhang B."/>
            <person name="Ji P."/>
            <person name="Sakyi L.B."/>
            <person name="Cui X."/>
            <person name="Yuan T."/>
            <person name="Jiang B."/>
            <person name="Yang W."/>
            <person name="Lam T.T.-Y."/>
            <person name="Chang Q."/>
            <person name="Ding S."/>
            <person name="Wang X."/>
            <person name="Zhu J."/>
            <person name="Ruan X."/>
            <person name="Zhao L."/>
            <person name="Wei J."/>
            <person name="Que T."/>
            <person name="Du C."/>
            <person name="Cheng J."/>
            <person name="Dai P."/>
            <person name="Han X."/>
            <person name="Huang E."/>
            <person name="Gao Y."/>
            <person name="Liu J."/>
            <person name="Shao H."/>
            <person name="Ye R."/>
            <person name="Li L."/>
            <person name="Wei W."/>
            <person name="Wang X."/>
            <person name="Wang C."/>
            <person name="Yang T."/>
            <person name="Huo Q."/>
            <person name="Li W."/>
            <person name="Guo W."/>
            <person name="Chen H."/>
            <person name="Zhou L."/>
            <person name="Ni X."/>
            <person name="Tian J."/>
            <person name="Zhou Y."/>
            <person name="Sheng Y."/>
            <person name="Liu T."/>
            <person name="Pan Y."/>
            <person name="Xia L."/>
            <person name="Li J."/>
            <person name="Zhao F."/>
            <person name="Cao W."/>
        </authorList>
    </citation>
    <scope>NUCLEOTIDE SEQUENCE</scope>
    <source>
        <strain evidence="1">Hyas-2018</strain>
    </source>
</reference>
<accession>A0ACB7T6M6</accession>
<dbReference type="Proteomes" id="UP000821845">
    <property type="component" value="Chromosome 10"/>
</dbReference>
<organism evidence="1 2">
    <name type="scientific">Hyalomma asiaticum</name>
    <name type="common">Tick</name>
    <dbReference type="NCBI Taxonomy" id="266040"/>
    <lineage>
        <taxon>Eukaryota</taxon>
        <taxon>Metazoa</taxon>
        <taxon>Ecdysozoa</taxon>
        <taxon>Arthropoda</taxon>
        <taxon>Chelicerata</taxon>
        <taxon>Arachnida</taxon>
        <taxon>Acari</taxon>
        <taxon>Parasitiformes</taxon>
        <taxon>Ixodida</taxon>
        <taxon>Ixodoidea</taxon>
        <taxon>Ixodidae</taxon>
        <taxon>Hyalomminae</taxon>
        <taxon>Hyalomma</taxon>
    </lineage>
</organism>
<gene>
    <name evidence="1" type="ORF">HPB50_009543</name>
</gene>
<evidence type="ECO:0000313" key="2">
    <source>
        <dbReference type="Proteomes" id="UP000821845"/>
    </source>
</evidence>
<protein>
    <submittedName>
        <fullName evidence="1">Uncharacterized protein</fullName>
    </submittedName>
</protein>